<dbReference type="Gene3D" id="2.130.10.30">
    <property type="entry name" value="Regulator of chromosome condensation 1/beta-lactamase-inhibitor protein II"/>
    <property type="match status" value="2"/>
</dbReference>
<evidence type="ECO:0000256" key="1">
    <source>
        <dbReference type="ARBA" id="ARBA00022737"/>
    </source>
</evidence>
<evidence type="ECO:0000259" key="3">
    <source>
        <dbReference type="PROSITE" id="PS50097"/>
    </source>
</evidence>
<dbReference type="RefSeq" id="XP_044551910.1">
    <property type="nucleotide sequence ID" value="XM_044697671.1"/>
</dbReference>
<dbReference type="InterPro" id="IPR051210">
    <property type="entry name" value="Ub_ligase/GEF_domain"/>
</dbReference>
<evidence type="ECO:0000256" key="2">
    <source>
        <dbReference type="PROSITE-ProRule" id="PRU00235"/>
    </source>
</evidence>
<feature type="repeat" description="RCC1" evidence="2">
    <location>
        <begin position="2"/>
        <end position="53"/>
    </location>
</feature>
<dbReference type="SUPFAM" id="SSF50985">
    <property type="entry name" value="RCC1/BLIP-II"/>
    <property type="match status" value="1"/>
</dbReference>
<organism evidence="4 5">
    <name type="scientific">Naegleria lovaniensis</name>
    <name type="common">Amoeba</name>
    <dbReference type="NCBI Taxonomy" id="51637"/>
    <lineage>
        <taxon>Eukaryota</taxon>
        <taxon>Discoba</taxon>
        <taxon>Heterolobosea</taxon>
        <taxon>Tetramitia</taxon>
        <taxon>Eutetramitia</taxon>
        <taxon>Vahlkampfiidae</taxon>
        <taxon>Naegleria</taxon>
    </lineage>
</organism>
<name>A0AA88GX03_NAELO</name>
<sequence>MSTILSVGFGGFGNLSLNQLSTQQEPKESTALSLLNVKHISVGLWHSMIVTSHGKLYGVGRNRYGALGIGEPESLDQLNYLLPVEVPLSSGVKIMKACAGKTHSIALTDDGTLFSFGFGIACGHGHTTLTGVPEPVQYLFSYRVVDCSAGEGHSAAATEDGKLFTWGLANRIKPVMVKNKEIDDELFVQVVCGAYHAIALTATGKLFGYGRNDDGQVNGETSCFISEECIVEIKHPLGEGHYWTQVSCGLKQTIALDNKGKVYIWGLIKDGLTSVSGSVKAPTLVDLSNLSSKVKKVMSGYSSFGILTQDGKLQTWGYNLHYNCCHGHNKFVQKPTMVESLSPMAINDVFMGAYNVFISCGLSATSDYSRLLHETCYFADCKLRASNGDEQVCHSCILSARSPYIAALLFKSYVTNQLSTSCAKFTSTSEKLKAEIENILTLDFIEDGNQLSQVLDLLYTNISNNIKNPKKFDDIFNSYLFNTEKSIELLQSLGNADEAKKIKRIC</sequence>
<feature type="repeat" description="RCC1" evidence="2">
    <location>
        <begin position="260"/>
        <end position="310"/>
    </location>
</feature>
<keyword evidence="5" id="KW-1185">Reference proteome</keyword>
<dbReference type="AlphaFoldDB" id="A0AA88GX03"/>
<reference evidence="4 5" key="1">
    <citation type="journal article" date="2018" name="BMC Genomics">
        <title>The genome of Naegleria lovaniensis, the basis for a comparative approach to unravel pathogenicity factors of the human pathogenic amoeba N. fowleri.</title>
        <authorList>
            <person name="Liechti N."/>
            <person name="Schurch N."/>
            <person name="Bruggmann R."/>
            <person name="Wittwer M."/>
        </authorList>
    </citation>
    <scope>NUCLEOTIDE SEQUENCE [LARGE SCALE GENOMIC DNA]</scope>
    <source>
        <strain evidence="4 5">ATCC 30569</strain>
    </source>
</reference>
<feature type="repeat" description="RCC1" evidence="2">
    <location>
        <begin position="111"/>
        <end position="160"/>
    </location>
</feature>
<evidence type="ECO:0000313" key="5">
    <source>
        <dbReference type="Proteomes" id="UP000816034"/>
    </source>
</evidence>
<dbReference type="InterPro" id="IPR011333">
    <property type="entry name" value="SKP1/BTB/POZ_sf"/>
</dbReference>
<dbReference type="EMBL" id="PYSW02000011">
    <property type="protein sequence ID" value="KAG2387918.1"/>
    <property type="molecule type" value="Genomic_DNA"/>
</dbReference>
<dbReference type="PRINTS" id="PR00633">
    <property type="entry name" value="RCCNDNSATION"/>
</dbReference>
<proteinExistence type="predicted"/>
<dbReference type="InterPro" id="IPR000408">
    <property type="entry name" value="Reg_chr_condens"/>
</dbReference>
<dbReference type="Pfam" id="PF25390">
    <property type="entry name" value="WD40_RLD"/>
    <property type="match status" value="1"/>
</dbReference>
<dbReference type="Proteomes" id="UP000816034">
    <property type="component" value="Unassembled WGS sequence"/>
</dbReference>
<dbReference type="PROSITE" id="PS50097">
    <property type="entry name" value="BTB"/>
    <property type="match status" value="1"/>
</dbReference>
<dbReference type="InterPro" id="IPR009091">
    <property type="entry name" value="RCC1/BLIP-II"/>
</dbReference>
<protein>
    <recommendedName>
        <fullName evidence="3">BTB domain-containing protein</fullName>
    </recommendedName>
</protein>
<comment type="caution">
    <text evidence="4">The sequence shown here is derived from an EMBL/GenBank/DDBJ whole genome shotgun (WGS) entry which is preliminary data.</text>
</comment>
<dbReference type="Gene3D" id="3.30.710.10">
    <property type="entry name" value="Potassium Channel Kv1.1, Chain A"/>
    <property type="match status" value="1"/>
</dbReference>
<feature type="repeat" description="RCC1" evidence="2">
    <location>
        <begin position="54"/>
        <end position="110"/>
    </location>
</feature>
<feature type="domain" description="BTB" evidence="3">
    <location>
        <begin position="379"/>
        <end position="461"/>
    </location>
</feature>
<accession>A0AA88GX03</accession>
<gene>
    <name evidence="4" type="ORF">C9374_000768</name>
</gene>
<keyword evidence="1" id="KW-0677">Repeat</keyword>
<feature type="repeat" description="RCC1" evidence="2">
    <location>
        <begin position="161"/>
        <end position="203"/>
    </location>
</feature>
<dbReference type="PANTHER" id="PTHR22870">
    <property type="entry name" value="REGULATOR OF CHROMOSOME CONDENSATION"/>
    <property type="match status" value="1"/>
</dbReference>
<evidence type="ECO:0000313" key="4">
    <source>
        <dbReference type="EMBL" id="KAG2387918.1"/>
    </source>
</evidence>
<dbReference type="InterPro" id="IPR058923">
    <property type="entry name" value="RCC1-like_dom"/>
</dbReference>
<dbReference type="GeneID" id="68093224"/>
<dbReference type="InterPro" id="IPR000210">
    <property type="entry name" value="BTB/POZ_dom"/>
</dbReference>
<dbReference type="PROSITE" id="PS50012">
    <property type="entry name" value="RCC1_3"/>
    <property type="match status" value="5"/>
</dbReference>
<dbReference type="PANTHER" id="PTHR22870:SF408">
    <property type="entry name" value="OS09G0560450 PROTEIN"/>
    <property type="match status" value="1"/>
</dbReference>